<dbReference type="PANTHER" id="PTHR10983:SF70">
    <property type="entry name" value="PROTEIN MUM3"/>
    <property type="match status" value="1"/>
</dbReference>
<accession>A0A1G4KAM5</accession>
<dbReference type="OrthoDB" id="189226at2759"/>
<protein>
    <submittedName>
        <fullName evidence="1">LANO_0F10902g1_1</fullName>
    </submittedName>
</protein>
<name>A0A1G4KAM5_9SACH</name>
<organism evidence="1 2">
    <name type="scientific">Lachancea nothofagi CBS 11611</name>
    <dbReference type="NCBI Taxonomy" id="1266666"/>
    <lineage>
        <taxon>Eukaryota</taxon>
        <taxon>Fungi</taxon>
        <taxon>Dikarya</taxon>
        <taxon>Ascomycota</taxon>
        <taxon>Saccharomycotina</taxon>
        <taxon>Saccharomycetes</taxon>
        <taxon>Saccharomycetales</taxon>
        <taxon>Saccharomycetaceae</taxon>
        <taxon>Lachancea</taxon>
    </lineage>
</organism>
<dbReference type="Proteomes" id="UP000189911">
    <property type="component" value="Chromosome F"/>
</dbReference>
<dbReference type="EMBL" id="LT598452">
    <property type="protein sequence ID" value="SCV01258.1"/>
    <property type="molecule type" value="Genomic_DNA"/>
</dbReference>
<gene>
    <name evidence="1" type="ORF">LANO_0F10902G</name>
</gene>
<evidence type="ECO:0000313" key="2">
    <source>
        <dbReference type="Proteomes" id="UP000189911"/>
    </source>
</evidence>
<proteinExistence type="predicted"/>
<dbReference type="GO" id="GO:0016746">
    <property type="term" value="F:acyltransferase activity"/>
    <property type="evidence" value="ECO:0007669"/>
    <property type="project" value="TreeGrafter"/>
</dbReference>
<dbReference type="PANTHER" id="PTHR10983">
    <property type="entry name" value="1-ACYLGLYCEROL-3-PHOSPHATE ACYLTRANSFERASE-RELATED"/>
    <property type="match status" value="1"/>
</dbReference>
<reference evidence="2" key="1">
    <citation type="submission" date="2016-03" db="EMBL/GenBank/DDBJ databases">
        <authorList>
            <person name="Devillers Hugo."/>
        </authorList>
    </citation>
    <scope>NUCLEOTIDE SEQUENCE [LARGE SCALE GENOMIC DNA]</scope>
</reference>
<dbReference type="GO" id="GO:0005783">
    <property type="term" value="C:endoplasmic reticulum"/>
    <property type="evidence" value="ECO:0007669"/>
    <property type="project" value="TreeGrafter"/>
</dbReference>
<dbReference type="SUPFAM" id="SSF69593">
    <property type="entry name" value="Glycerol-3-phosphate (1)-acyltransferase"/>
    <property type="match status" value="1"/>
</dbReference>
<evidence type="ECO:0000313" key="1">
    <source>
        <dbReference type="EMBL" id="SCV01258.1"/>
    </source>
</evidence>
<dbReference type="AlphaFoldDB" id="A0A1G4KAM5"/>
<dbReference type="GO" id="GO:0036149">
    <property type="term" value="P:phosphatidylinositol acyl-chain remodeling"/>
    <property type="evidence" value="ECO:0007669"/>
    <property type="project" value="TreeGrafter"/>
</dbReference>
<sequence>MALKNTIRTHIVGSEFQLKNNDLSTLLRFLVQLFSLARYLLIYNIWSCKTWLVEQSVESKCGIWLAKMIGRALICIPFVGEALARAFDRIIAAVKFKKLPLMRRIKQFLETLFQLSLVDLTLRNANIKFIQTGDPLQIETSPDKPQTALLIANHRSIMDYTLINCLVQGDRPFGAPEYLWSLLKGQNLQYIPKLKFVSWGRISNMPSIGFIANIMMKDENAAISTSDVESFLKQEGNQILAMFPEVNVLTPELRLVQRKLTKDSYLPMMNNVLYPRFKNFTSTVKCLAHLQHVEKSRKVRYLRKAVTRASGMVSKVKHSKSKVDAEEIAQVSLFLGEDGLDAPTVNVATRPKLLKTSLRIDPFVWDFTIVYYRAKLSSGREHAHVHKLELHRIDEENDHYQLEQITPSFLQLLGSRFQDSPILIRIHLNKYPLSNLMKLSDRKLESWLEKTWLEKDLMLDSMQKNVKIN</sequence>
<keyword evidence="2" id="KW-1185">Reference proteome</keyword>